<dbReference type="InterPro" id="IPR036047">
    <property type="entry name" value="F-box-like_dom_sf"/>
</dbReference>
<name>A0A5M9MET1_9EURO</name>
<gene>
    <name evidence="3" type="ORF">ATNIH1004_011633</name>
</gene>
<evidence type="ECO:0000313" key="4">
    <source>
        <dbReference type="Proteomes" id="UP000324241"/>
    </source>
</evidence>
<comment type="caution">
    <text evidence="3">The sequence shown here is derived from an EMBL/GenBank/DDBJ whole genome shotgun (WGS) entry which is preliminary data.</text>
</comment>
<sequence>MADFPKQLPPECTNDVWSLLQPSDLLSVMRISSVWRRSAEPILYRRIDIRSLAGMAAFLRTAKERPDLASSVRYLCVHNVLTEDSNHVQFEGTFISILERLPGLRRLHIYRWPSNVPVLAAAIQRTPGVAGLRGLKEIILEESDRPMDDLRPLWNLPVLESIQASVSEPQSMSGPWLISSTVTKLNLDSTIAEEGTIGLLLQALPGLKRFRYDHWCNIGDCLPVPNCRDLMVSLQYVQNTLEGLELRASLYSPYAEEVEYYNICAVEGHIGSLENFSSLRKLKAPIAMLLGWLPDQAPCLSRILPRSLTYLSLTEDLSSQCSYSWSEKLVLMKVECFLAAARQATPLLEKLELLPNREFDEDPEFEGEMDLDKLESESTEFGEQGDNQQGDGEQGQGHEDCQLIEKASKIVFLIADLQHFNNPVGDMSPGEAAGADSHDMNAYEAPATPAAPRKQDRKLRKHHTSRNQMGEGP</sequence>
<evidence type="ECO:0000256" key="1">
    <source>
        <dbReference type="SAM" id="MobiDB-lite"/>
    </source>
</evidence>
<reference evidence="3 4" key="1">
    <citation type="submission" date="2019-08" db="EMBL/GenBank/DDBJ databases">
        <title>The genome sequence of a newly discovered highly antifungal drug resistant Aspergillus species, Aspergillus tanneri NIH 1004.</title>
        <authorList>
            <person name="Mounaud S."/>
            <person name="Singh I."/>
            <person name="Joardar V."/>
            <person name="Pakala S."/>
            <person name="Pakala S."/>
            <person name="Venepally P."/>
            <person name="Chung J.K."/>
            <person name="Losada L."/>
            <person name="Nierman W.C."/>
        </authorList>
    </citation>
    <scope>NUCLEOTIDE SEQUENCE [LARGE SCALE GENOMIC DNA]</scope>
    <source>
        <strain evidence="3 4">NIH1004</strain>
    </source>
</reference>
<accession>A0A5M9MET1</accession>
<proteinExistence type="predicted"/>
<dbReference type="SUPFAM" id="SSF81383">
    <property type="entry name" value="F-box domain"/>
    <property type="match status" value="1"/>
</dbReference>
<feature type="compositionally biased region" description="Low complexity" evidence="1">
    <location>
        <begin position="382"/>
        <end position="391"/>
    </location>
</feature>
<feature type="compositionally biased region" description="Basic residues" evidence="1">
    <location>
        <begin position="455"/>
        <end position="465"/>
    </location>
</feature>
<dbReference type="VEuPathDB" id="FungiDB:EYZ11_007318"/>
<protein>
    <recommendedName>
        <fullName evidence="2">F-box domain-containing protein</fullName>
    </recommendedName>
</protein>
<feature type="domain" description="F-box" evidence="2">
    <location>
        <begin position="7"/>
        <end position="50"/>
    </location>
</feature>
<dbReference type="Proteomes" id="UP000324241">
    <property type="component" value="Unassembled WGS sequence"/>
</dbReference>
<organism evidence="3 4">
    <name type="scientific">Aspergillus tanneri</name>
    <dbReference type="NCBI Taxonomy" id="1220188"/>
    <lineage>
        <taxon>Eukaryota</taxon>
        <taxon>Fungi</taxon>
        <taxon>Dikarya</taxon>
        <taxon>Ascomycota</taxon>
        <taxon>Pezizomycotina</taxon>
        <taxon>Eurotiomycetes</taxon>
        <taxon>Eurotiomycetidae</taxon>
        <taxon>Eurotiales</taxon>
        <taxon>Aspergillaceae</taxon>
        <taxon>Aspergillus</taxon>
        <taxon>Aspergillus subgen. Circumdati</taxon>
    </lineage>
</organism>
<dbReference type="GeneID" id="54334334"/>
<dbReference type="Gene3D" id="3.80.10.10">
    <property type="entry name" value="Ribonuclease Inhibitor"/>
    <property type="match status" value="1"/>
</dbReference>
<dbReference type="OrthoDB" id="4191831at2759"/>
<evidence type="ECO:0000313" key="3">
    <source>
        <dbReference type="EMBL" id="KAA8641497.1"/>
    </source>
</evidence>
<dbReference type="RefSeq" id="XP_033420859.1">
    <property type="nucleotide sequence ID" value="XM_033576195.1"/>
</dbReference>
<dbReference type="InterPro" id="IPR001810">
    <property type="entry name" value="F-box_dom"/>
</dbReference>
<feature type="region of interest" description="Disordered" evidence="1">
    <location>
        <begin position="375"/>
        <end position="399"/>
    </location>
</feature>
<feature type="region of interest" description="Disordered" evidence="1">
    <location>
        <begin position="422"/>
        <end position="473"/>
    </location>
</feature>
<dbReference type="InterPro" id="IPR032675">
    <property type="entry name" value="LRR_dom_sf"/>
</dbReference>
<dbReference type="EMBL" id="QUQM01000009">
    <property type="protein sequence ID" value="KAA8641497.1"/>
    <property type="molecule type" value="Genomic_DNA"/>
</dbReference>
<evidence type="ECO:0000259" key="2">
    <source>
        <dbReference type="Pfam" id="PF12937"/>
    </source>
</evidence>
<dbReference type="AlphaFoldDB" id="A0A5M9MET1"/>
<dbReference type="Pfam" id="PF12937">
    <property type="entry name" value="F-box-like"/>
    <property type="match status" value="1"/>
</dbReference>